<evidence type="ECO:0000313" key="5">
    <source>
        <dbReference type="EMBL" id="TYC56254.1"/>
    </source>
</evidence>
<name>A0A6C2CQ89_9RHOO</name>
<dbReference type="InterPro" id="IPR036291">
    <property type="entry name" value="NAD(P)-bd_dom_sf"/>
</dbReference>
<dbReference type="Proteomes" id="UP000389128">
    <property type="component" value="Unassembled WGS sequence"/>
</dbReference>
<dbReference type="Pfam" id="PF00106">
    <property type="entry name" value="adh_short"/>
    <property type="match status" value="1"/>
</dbReference>
<comment type="subcellular location">
    <subcellularLocation>
        <location evidence="1">Cytoplasm</location>
    </subcellularLocation>
</comment>
<gene>
    <name evidence="5" type="ORF">ETQ85_13230</name>
</gene>
<dbReference type="PANTHER" id="PTHR44085:SF2">
    <property type="entry name" value="SEPIAPTERIN REDUCTASE"/>
    <property type="match status" value="1"/>
</dbReference>
<evidence type="ECO:0000256" key="3">
    <source>
        <dbReference type="ARBA" id="ARBA00022857"/>
    </source>
</evidence>
<dbReference type="AlphaFoldDB" id="A0A6C2CQ89"/>
<dbReference type="GO" id="GO:0005737">
    <property type="term" value="C:cytoplasm"/>
    <property type="evidence" value="ECO:0007669"/>
    <property type="project" value="UniProtKB-SubCell"/>
</dbReference>
<keyword evidence="2" id="KW-0963">Cytoplasm</keyword>
<dbReference type="PRINTS" id="PR00081">
    <property type="entry name" value="GDHRDH"/>
</dbReference>
<dbReference type="Gene3D" id="3.40.50.720">
    <property type="entry name" value="NAD(P)-binding Rossmann-like Domain"/>
    <property type="match status" value="1"/>
</dbReference>
<evidence type="ECO:0000256" key="2">
    <source>
        <dbReference type="ARBA" id="ARBA00022490"/>
    </source>
</evidence>
<keyword evidence="6" id="KW-1185">Reference proteome</keyword>
<accession>A0A6C2CQ89</accession>
<protein>
    <submittedName>
        <fullName evidence="5">SDR family oxidoreductase</fullName>
    </submittedName>
</protein>
<evidence type="ECO:0000313" key="6">
    <source>
        <dbReference type="Proteomes" id="UP000389128"/>
    </source>
</evidence>
<dbReference type="NCBIfam" id="NF005436">
    <property type="entry name" value="PRK07023.1"/>
    <property type="match status" value="1"/>
</dbReference>
<dbReference type="OrthoDB" id="9794387at2"/>
<keyword evidence="4" id="KW-0560">Oxidoreductase</keyword>
<dbReference type="RefSeq" id="WP_148579548.1">
    <property type="nucleotide sequence ID" value="NZ_SDKK01000011.1"/>
</dbReference>
<dbReference type="GO" id="GO:0004757">
    <property type="term" value="F:sepiapterin reductase (NADP+) activity"/>
    <property type="evidence" value="ECO:0007669"/>
    <property type="project" value="TreeGrafter"/>
</dbReference>
<dbReference type="SUPFAM" id="SSF51735">
    <property type="entry name" value="NAD(P)-binding Rossmann-fold domains"/>
    <property type="match status" value="1"/>
</dbReference>
<evidence type="ECO:0000256" key="4">
    <source>
        <dbReference type="ARBA" id="ARBA00023002"/>
    </source>
</evidence>
<comment type="caution">
    <text evidence="5">The sequence shown here is derived from an EMBL/GenBank/DDBJ whole genome shotgun (WGS) entry which is preliminary data.</text>
</comment>
<dbReference type="InterPro" id="IPR051721">
    <property type="entry name" value="Biopterin_syn/organic_redct"/>
</dbReference>
<reference evidence="5 6" key="1">
    <citation type="submission" date="2019-01" db="EMBL/GenBank/DDBJ databases">
        <title>Zoogloea oleivorans genome sequencing and assembly.</title>
        <authorList>
            <person name="Tancsics A."/>
            <person name="Farkas M."/>
            <person name="Kriszt B."/>
            <person name="Maroti G."/>
            <person name="Horvath B."/>
        </authorList>
    </citation>
    <scope>NUCLEOTIDE SEQUENCE [LARGE SCALE GENOMIC DNA]</scope>
    <source>
        <strain evidence="5 6">Buc</strain>
    </source>
</reference>
<dbReference type="InterPro" id="IPR002347">
    <property type="entry name" value="SDR_fam"/>
</dbReference>
<dbReference type="PANTHER" id="PTHR44085">
    <property type="entry name" value="SEPIAPTERIN REDUCTASE"/>
    <property type="match status" value="1"/>
</dbReference>
<dbReference type="GO" id="GO:0006729">
    <property type="term" value="P:tetrahydrobiopterin biosynthetic process"/>
    <property type="evidence" value="ECO:0007669"/>
    <property type="project" value="TreeGrafter"/>
</dbReference>
<proteinExistence type="predicted"/>
<organism evidence="5 6">
    <name type="scientific">Zoogloea oleivorans</name>
    <dbReference type="NCBI Taxonomy" id="1552750"/>
    <lineage>
        <taxon>Bacteria</taxon>
        <taxon>Pseudomonadati</taxon>
        <taxon>Pseudomonadota</taxon>
        <taxon>Betaproteobacteria</taxon>
        <taxon>Rhodocyclales</taxon>
        <taxon>Zoogloeaceae</taxon>
        <taxon>Zoogloea</taxon>
    </lineage>
</organism>
<sequence>MIKAILTGHSRGLGAAIARTLLERGITVLALARSPNAELGAAFPQRLHEVQLDLSDPAALCDWLADGSLTGFVADASTALLINNAGMLQPVGLLGTQTHEALVHAVNLNISAPLVLANAFAAATGGCIDRRIVHISSGAARNPYAGWSSYCATKAALDHHARAVALEHLPGLRIASLAPGVVDTTMQAEIRAGSVAQFPQKERFEALHTGGQLASPAVAAGRLVDYLLGERFGDVVDGDLRHLPG</sequence>
<dbReference type="EMBL" id="SDKK01000011">
    <property type="protein sequence ID" value="TYC56254.1"/>
    <property type="molecule type" value="Genomic_DNA"/>
</dbReference>
<evidence type="ECO:0000256" key="1">
    <source>
        <dbReference type="ARBA" id="ARBA00004496"/>
    </source>
</evidence>
<keyword evidence="3" id="KW-0521">NADP</keyword>